<comment type="caution">
    <text evidence="2">Lacks conserved residue(s) required for the propagation of feature annotation.</text>
</comment>
<feature type="binding site" evidence="2">
    <location>
        <position position="359"/>
    </location>
    <ligand>
        <name>Zn(2+)</name>
        <dbReference type="ChEBI" id="CHEBI:29105"/>
        <note>catalytic</note>
    </ligand>
</feature>
<dbReference type="InterPro" id="IPR002870">
    <property type="entry name" value="Peptidase_M12B_N"/>
</dbReference>
<evidence type="ECO:0000256" key="1">
    <source>
        <dbReference type="ARBA" id="ARBA00023157"/>
    </source>
</evidence>
<dbReference type="PROSITE" id="PS50215">
    <property type="entry name" value="ADAM_MEPRO"/>
    <property type="match status" value="1"/>
</dbReference>
<dbReference type="SUPFAM" id="SSF55486">
    <property type="entry name" value="Metalloproteases ('zincins'), catalytic domain"/>
    <property type="match status" value="1"/>
</dbReference>
<dbReference type="OrthoDB" id="10035764at2759"/>
<feature type="binding site" evidence="2">
    <location>
        <position position="365"/>
    </location>
    <ligand>
        <name>Zn(2+)</name>
        <dbReference type="ChEBI" id="CHEBI:29105"/>
        <note>catalytic</note>
    </ligand>
</feature>
<dbReference type="AlphaFoldDB" id="A0A913ZLT3"/>
<dbReference type="PANTHER" id="PTHR11905">
    <property type="entry name" value="ADAM A DISINTEGRIN AND METALLOPROTEASE DOMAIN"/>
    <property type="match status" value="1"/>
</dbReference>
<keyword evidence="6" id="KW-1185">Reference proteome</keyword>
<keyword evidence="2" id="KW-0862">Zinc</keyword>
<name>A0A913ZLT3_PATMI</name>
<feature type="chain" id="PRO_5037709305" description="Peptidase M12B domain-containing protein" evidence="3">
    <location>
        <begin position="19"/>
        <end position="426"/>
    </location>
</feature>
<keyword evidence="3" id="KW-0732">Signal</keyword>
<dbReference type="Pfam" id="PF01562">
    <property type="entry name" value="Pep_M12B_propep"/>
    <property type="match status" value="1"/>
</dbReference>
<protein>
    <recommendedName>
        <fullName evidence="4">Peptidase M12B domain-containing protein</fullName>
    </recommendedName>
</protein>
<reference evidence="5" key="1">
    <citation type="submission" date="2022-11" db="UniProtKB">
        <authorList>
            <consortium name="EnsemblMetazoa"/>
        </authorList>
    </citation>
    <scope>IDENTIFICATION</scope>
</reference>
<dbReference type="GO" id="GO:0046872">
    <property type="term" value="F:metal ion binding"/>
    <property type="evidence" value="ECO:0007669"/>
    <property type="project" value="UniProtKB-KW"/>
</dbReference>
<dbReference type="InterPro" id="IPR001590">
    <property type="entry name" value="Peptidase_M12B"/>
</dbReference>
<dbReference type="OMA" id="CKYGVRS"/>
<dbReference type="Pfam" id="PF01421">
    <property type="entry name" value="Reprolysin"/>
    <property type="match status" value="1"/>
</dbReference>
<evidence type="ECO:0000256" key="2">
    <source>
        <dbReference type="PROSITE-ProRule" id="PRU00276"/>
    </source>
</evidence>
<accession>A0A913ZLT3</accession>
<evidence type="ECO:0000313" key="6">
    <source>
        <dbReference type="Proteomes" id="UP000887568"/>
    </source>
</evidence>
<keyword evidence="1" id="KW-1015">Disulfide bond</keyword>
<feature type="active site" evidence="2">
    <location>
        <position position="356"/>
    </location>
</feature>
<dbReference type="RefSeq" id="XP_038052060.1">
    <property type="nucleotide sequence ID" value="XM_038196132.1"/>
</dbReference>
<dbReference type="Proteomes" id="UP000887568">
    <property type="component" value="Unplaced"/>
</dbReference>
<organism evidence="5 6">
    <name type="scientific">Patiria miniata</name>
    <name type="common">Bat star</name>
    <name type="synonym">Asterina miniata</name>
    <dbReference type="NCBI Taxonomy" id="46514"/>
    <lineage>
        <taxon>Eukaryota</taxon>
        <taxon>Metazoa</taxon>
        <taxon>Echinodermata</taxon>
        <taxon>Eleutherozoa</taxon>
        <taxon>Asterozoa</taxon>
        <taxon>Asteroidea</taxon>
        <taxon>Valvatacea</taxon>
        <taxon>Valvatida</taxon>
        <taxon>Asterinidae</taxon>
        <taxon>Patiria</taxon>
    </lineage>
</organism>
<feature type="signal peptide" evidence="3">
    <location>
        <begin position="1"/>
        <end position="18"/>
    </location>
</feature>
<evidence type="ECO:0000313" key="5">
    <source>
        <dbReference type="EnsemblMetazoa" id="XP_038052060.1"/>
    </source>
</evidence>
<dbReference type="EnsemblMetazoa" id="XM_038196132.1">
    <property type="protein sequence ID" value="XP_038052060.1"/>
    <property type="gene ID" value="LOC119724856"/>
</dbReference>
<feature type="domain" description="Peptidase M12B" evidence="4">
    <location>
        <begin position="211"/>
        <end position="416"/>
    </location>
</feature>
<dbReference type="InterPro" id="IPR024079">
    <property type="entry name" value="MetalloPept_cat_dom_sf"/>
</dbReference>
<sequence>MKYLKLFVCLAIVVMVKATQMSSKQLVRYFGVESPEKAPEFMLVYPVVATDNYEAMAATTDAIAVGKMTIEVSAFGENFHMTVHQDSSFIADGLEVVYDGAGSDSLTGREAVRSDCYYRGTLVGDGESVVTISACSGIFAFIRRGSETFYIEPLDEQDAVELSPANDIVGAPHIMYKGSKQEDLIGSCDVIDDDEMDYPVHVHPAEGPSDRYIETMVVGDSALYDIRGANTATNILALMNAVSHVLALPSLIGDKLKLVVVDMRVYTNNTGDLVTAENAYWTLFHFCKWQNRSNPISEANPRHHDIATLLTGFNIHGSHGDGTKGISLTGGACQRKKQCSLVEFLEQDAIYSTAHEIGHSLGMHHDGHHGNSCPESGFLMCPYMQDNEAELGWSNCSRNYLYNFLNTKGTCLEDEPGINLLPETEQ</sequence>
<keyword evidence="2" id="KW-0479">Metal-binding</keyword>
<proteinExistence type="predicted"/>
<evidence type="ECO:0000256" key="3">
    <source>
        <dbReference type="SAM" id="SignalP"/>
    </source>
</evidence>
<dbReference type="PANTHER" id="PTHR11905:SF159">
    <property type="entry name" value="ADAM METALLOPROTEASE"/>
    <property type="match status" value="1"/>
</dbReference>
<feature type="binding site" evidence="2">
    <location>
        <position position="355"/>
    </location>
    <ligand>
        <name>Zn(2+)</name>
        <dbReference type="ChEBI" id="CHEBI:29105"/>
        <note>catalytic</note>
    </ligand>
</feature>
<dbReference type="GeneID" id="119724856"/>
<dbReference type="GO" id="GO:0006508">
    <property type="term" value="P:proteolysis"/>
    <property type="evidence" value="ECO:0007669"/>
    <property type="project" value="InterPro"/>
</dbReference>
<dbReference type="Gene3D" id="3.40.390.10">
    <property type="entry name" value="Collagenase (Catalytic Domain)"/>
    <property type="match status" value="1"/>
</dbReference>
<evidence type="ECO:0000259" key="4">
    <source>
        <dbReference type="PROSITE" id="PS50215"/>
    </source>
</evidence>
<dbReference type="GO" id="GO:0004222">
    <property type="term" value="F:metalloendopeptidase activity"/>
    <property type="evidence" value="ECO:0007669"/>
    <property type="project" value="InterPro"/>
</dbReference>